<feature type="transmembrane region" description="Helical" evidence="8">
    <location>
        <begin position="117"/>
        <end position="136"/>
    </location>
</feature>
<comment type="subcellular location">
    <subcellularLocation>
        <location evidence="1">Membrane</location>
        <topology evidence="1">Multi-pass membrane protein</topology>
    </subcellularLocation>
</comment>
<feature type="transmembrane region" description="Helical" evidence="8">
    <location>
        <begin position="220"/>
        <end position="237"/>
    </location>
</feature>
<dbReference type="InterPro" id="IPR001734">
    <property type="entry name" value="Na/solute_symporter"/>
</dbReference>
<dbReference type="Pfam" id="PF00474">
    <property type="entry name" value="SSF"/>
    <property type="match status" value="1"/>
</dbReference>
<dbReference type="PANTHER" id="PTHR48086:SF7">
    <property type="entry name" value="SODIUM-SOLUTE SYMPORTER-RELATED"/>
    <property type="match status" value="1"/>
</dbReference>
<keyword evidence="4 8" id="KW-0812">Transmembrane</keyword>
<keyword evidence="3" id="KW-0813">Transport</keyword>
<evidence type="ECO:0000256" key="2">
    <source>
        <dbReference type="ARBA" id="ARBA00006434"/>
    </source>
</evidence>
<dbReference type="Proteomes" id="UP000007394">
    <property type="component" value="Chromosome"/>
</dbReference>
<organism evidence="9 10">
    <name type="scientific">Ignavibacterium album (strain DSM 19864 / JCM 16511 / NBRC 101810 / Mat9-16)</name>
    <dbReference type="NCBI Taxonomy" id="945713"/>
    <lineage>
        <taxon>Bacteria</taxon>
        <taxon>Pseudomonadati</taxon>
        <taxon>Ignavibacteriota</taxon>
        <taxon>Ignavibacteria</taxon>
        <taxon>Ignavibacteriales</taxon>
        <taxon>Ignavibacteriaceae</taxon>
        <taxon>Ignavibacterium</taxon>
    </lineage>
</organism>
<gene>
    <name evidence="9" type="ordered locus">IALB_1748</name>
</gene>
<dbReference type="STRING" id="945713.IALB_1748"/>
<dbReference type="GO" id="GO:0022857">
    <property type="term" value="F:transmembrane transporter activity"/>
    <property type="evidence" value="ECO:0007669"/>
    <property type="project" value="InterPro"/>
</dbReference>
<evidence type="ECO:0000256" key="7">
    <source>
        <dbReference type="RuleBase" id="RU362091"/>
    </source>
</evidence>
<proteinExistence type="inferred from homology"/>
<feature type="transmembrane region" description="Helical" evidence="8">
    <location>
        <begin position="437"/>
        <end position="456"/>
    </location>
</feature>
<dbReference type="InterPro" id="IPR050277">
    <property type="entry name" value="Sodium:Solute_Symporter"/>
</dbReference>
<protein>
    <submittedName>
        <fullName evidence="9">Na+/proline symporter</fullName>
    </submittedName>
</protein>
<comment type="similarity">
    <text evidence="2 7">Belongs to the sodium:solute symporter (SSF) (TC 2.A.21) family.</text>
</comment>
<evidence type="ECO:0000313" key="10">
    <source>
        <dbReference type="Proteomes" id="UP000007394"/>
    </source>
</evidence>
<evidence type="ECO:0000256" key="3">
    <source>
        <dbReference type="ARBA" id="ARBA00022448"/>
    </source>
</evidence>
<dbReference type="GO" id="GO:0005886">
    <property type="term" value="C:plasma membrane"/>
    <property type="evidence" value="ECO:0007669"/>
    <property type="project" value="TreeGrafter"/>
</dbReference>
<keyword evidence="10" id="KW-1185">Reference proteome</keyword>
<evidence type="ECO:0000313" key="9">
    <source>
        <dbReference type="EMBL" id="AFH49455.1"/>
    </source>
</evidence>
<feature type="transmembrane region" description="Helical" evidence="8">
    <location>
        <begin position="407"/>
        <end position="425"/>
    </location>
</feature>
<dbReference type="InterPro" id="IPR038377">
    <property type="entry name" value="Na/Glc_symporter_sf"/>
</dbReference>
<evidence type="ECO:0000256" key="1">
    <source>
        <dbReference type="ARBA" id="ARBA00004141"/>
    </source>
</evidence>
<feature type="transmembrane region" description="Helical" evidence="8">
    <location>
        <begin position="308"/>
        <end position="330"/>
    </location>
</feature>
<reference evidence="9 10" key="1">
    <citation type="journal article" date="2012" name="Front. Microbiol.">
        <title>Complete genome of Ignavibacterium album, a metabolically versatile, flagellated, facultative anaerobe from the phylum Chlorobi.</title>
        <authorList>
            <person name="Liu Z."/>
            <person name="Frigaard N.-U."/>
            <person name="Vogl K."/>
            <person name="Iino T."/>
            <person name="Ohkuma M."/>
            <person name="Overmann J."/>
            <person name="Bryant D.A."/>
        </authorList>
    </citation>
    <scope>NUCLEOTIDE SEQUENCE [LARGE SCALE GENOMIC DNA]</scope>
    <source>
        <strain evidence="10">DSM 19864 / JCM 16511 / NBRC 101810 / Mat9-16</strain>
    </source>
</reference>
<feature type="transmembrane region" description="Helical" evidence="8">
    <location>
        <begin position="80"/>
        <end position="97"/>
    </location>
</feature>
<feature type="transmembrane region" description="Helical" evidence="8">
    <location>
        <begin position="351"/>
        <end position="371"/>
    </location>
</feature>
<keyword evidence="5 8" id="KW-1133">Transmembrane helix</keyword>
<dbReference type="HOGENOM" id="CLU_018808_15_3_10"/>
<dbReference type="KEGG" id="ial:IALB_1748"/>
<dbReference type="EMBL" id="CP003418">
    <property type="protein sequence ID" value="AFH49455.1"/>
    <property type="molecule type" value="Genomic_DNA"/>
</dbReference>
<dbReference type="PROSITE" id="PS50283">
    <property type="entry name" value="NA_SOLUT_SYMP_3"/>
    <property type="match status" value="1"/>
</dbReference>
<evidence type="ECO:0000256" key="5">
    <source>
        <dbReference type="ARBA" id="ARBA00022989"/>
    </source>
</evidence>
<feature type="transmembrane region" description="Helical" evidence="8">
    <location>
        <begin position="148"/>
        <end position="166"/>
    </location>
</feature>
<dbReference type="eggNOG" id="COG0591">
    <property type="taxonomic scope" value="Bacteria"/>
</dbReference>
<accession>I0AKE8</accession>
<feature type="transmembrane region" description="Helical" evidence="8">
    <location>
        <begin position="258"/>
        <end position="283"/>
    </location>
</feature>
<dbReference type="PANTHER" id="PTHR48086">
    <property type="entry name" value="SODIUM/PROLINE SYMPORTER-RELATED"/>
    <property type="match status" value="1"/>
</dbReference>
<name>I0AKE8_IGNAJ</name>
<sequence>MISFSFEDIAVILIFFGLLLLIGFLSSKKSKDATEYLLAGRTLNLFLFVLVTVSTWYGGILGVGEFTYRYGLLSWFTQGFPYYFFAFLFAIFFAKKIREASLFTIPDKLNEVYGKNVAILSAAIVFILVSPAPYLLMTATLMKEIFQIDFLLALIISFLLSGSYLIKGGFRSNVYVDAFQFFIMFLGFIIAAIICFSSLGGIEFLSKNLPPSHLKITGDASPTFIIVWFLIALWTFADPGFHQRAYAAKNGNVAKWGIIISIFFWALFDFLTTSTGLFARALFPNLEQPVLAFPFLAEKILSPGLKGIFYAGMFATIISTLNSFLFLSATTIGRDFFYRLKPELSDDKLKFFTSVGIIISGIISIIISYMIPSVVQIWYTIGSLFIPAIIPAVVSAYYSKFRIAKKIILIEMIISLLSGTIWFFIRDSFQNSLWYEIEPMLVGLGAAIIIHIIGLIRKFSFSD</sequence>
<keyword evidence="6 8" id="KW-0472">Membrane</keyword>
<feature type="transmembrane region" description="Helical" evidence="8">
    <location>
        <begin position="178"/>
        <end position="200"/>
    </location>
</feature>
<evidence type="ECO:0000256" key="4">
    <source>
        <dbReference type="ARBA" id="ARBA00022692"/>
    </source>
</evidence>
<dbReference type="CDD" id="cd10322">
    <property type="entry name" value="SLC5sbd"/>
    <property type="match status" value="1"/>
</dbReference>
<evidence type="ECO:0000256" key="6">
    <source>
        <dbReference type="ARBA" id="ARBA00023136"/>
    </source>
</evidence>
<dbReference type="Gene3D" id="1.20.1730.10">
    <property type="entry name" value="Sodium/glucose cotransporter"/>
    <property type="match status" value="1"/>
</dbReference>
<feature type="transmembrane region" description="Helical" evidence="8">
    <location>
        <begin position="377"/>
        <end position="398"/>
    </location>
</feature>
<dbReference type="AlphaFoldDB" id="I0AKE8"/>
<feature type="transmembrane region" description="Helical" evidence="8">
    <location>
        <begin position="38"/>
        <end position="60"/>
    </location>
</feature>
<dbReference type="OrthoDB" id="9803597at2"/>
<evidence type="ECO:0000256" key="8">
    <source>
        <dbReference type="SAM" id="Phobius"/>
    </source>
</evidence>
<feature type="transmembrane region" description="Helical" evidence="8">
    <location>
        <begin position="6"/>
        <end position="26"/>
    </location>
</feature>